<evidence type="ECO:0000313" key="1">
    <source>
        <dbReference type="EMBL" id="GAA4945363.1"/>
    </source>
</evidence>
<evidence type="ECO:0000313" key="2">
    <source>
        <dbReference type="Proteomes" id="UP001409585"/>
    </source>
</evidence>
<proteinExistence type="predicted"/>
<dbReference type="AlphaFoldDB" id="A0AAV3U396"/>
<keyword evidence="2" id="KW-1185">Reference proteome</keyword>
<sequence length="115" mass="13341">MTTYSKDILALHQLEKAISLFFDEEDYICAITLAGAAEDICRGILERESKETSVDKLKAWLEEKHPEAPELKRFYVHANEIRNSLKHFTDATESSVEIDKEEAVYWLNRAVMNYD</sequence>
<protein>
    <recommendedName>
        <fullName evidence="3">DUF4145 domain-containing protein</fullName>
    </recommendedName>
</protein>
<gene>
    <name evidence="1" type="ORF">GCM10025791_25650</name>
</gene>
<reference evidence="2" key="1">
    <citation type="journal article" date="2019" name="Int. J. Syst. Evol. Microbiol.">
        <title>The Global Catalogue of Microorganisms (GCM) 10K type strain sequencing project: providing services to taxonomists for standard genome sequencing and annotation.</title>
        <authorList>
            <consortium name="The Broad Institute Genomics Platform"/>
            <consortium name="The Broad Institute Genome Sequencing Center for Infectious Disease"/>
            <person name="Wu L."/>
            <person name="Ma J."/>
        </authorList>
    </citation>
    <scope>NUCLEOTIDE SEQUENCE [LARGE SCALE GENOMIC DNA]</scope>
    <source>
        <strain evidence="2">JCM 19134</strain>
    </source>
</reference>
<accession>A0AAV3U396</accession>
<name>A0AAV3U396_9ALTE</name>
<comment type="caution">
    <text evidence="1">The sequence shown here is derived from an EMBL/GenBank/DDBJ whole genome shotgun (WGS) entry which is preliminary data.</text>
</comment>
<evidence type="ECO:0008006" key="3">
    <source>
        <dbReference type="Google" id="ProtNLM"/>
    </source>
</evidence>
<organism evidence="1 2">
    <name type="scientific">Halioxenophilus aromaticivorans</name>
    <dbReference type="NCBI Taxonomy" id="1306992"/>
    <lineage>
        <taxon>Bacteria</taxon>
        <taxon>Pseudomonadati</taxon>
        <taxon>Pseudomonadota</taxon>
        <taxon>Gammaproteobacteria</taxon>
        <taxon>Alteromonadales</taxon>
        <taxon>Alteromonadaceae</taxon>
        <taxon>Halioxenophilus</taxon>
    </lineage>
</organism>
<dbReference type="Proteomes" id="UP001409585">
    <property type="component" value="Unassembled WGS sequence"/>
</dbReference>
<dbReference type="RefSeq" id="WP_345422670.1">
    <property type="nucleotide sequence ID" value="NZ_AP031496.1"/>
</dbReference>
<dbReference type="EMBL" id="BAABLX010000024">
    <property type="protein sequence ID" value="GAA4945363.1"/>
    <property type="molecule type" value="Genomic_DNA"/>
</dbReference>